<feature type="transmembrane region" description="Helical" evidence="1">
    <location>
        <begin position="171"/>
        <end position="190"/>
    </location>
</feature>
<dbReference type="Proteomes" id="UP000316343">
    <property type="component" value="Unassembled WGS sequence"/>
</dbReference>
<dbReference type="EMBL" id="VHJK01000001">
    <property type="protein sequence ID" value="TRD11245.1"/>
    <property type="molecule type" value="Genomic_DNA"/>
</dbReference>
<evidence type="ECO:0000256" key="1">
    <source>
        <dbReference type="SAM" id="Phobius"/>
    </source>
</evidence>
<name>A0A547PAT0_9SPHN</name>
<accession>A0A547PAT0</accession>
<organism evidence="2 3">
    <name type="scientific">Erythrobacter insulae</name>
    <dbReference type="NCBI Taxonomy" id="2584124"/>
    <lineage>
        <taxon>Bacteria</taxon>
        <taxon>Pseudomonadati</taxon>
        <taxon>Pseudomonadota</taxon>
        <taxon>Alphaproteobacteria</taxon>
        <taxon>Sphingomonadales</taxon>
        <taxon>Erythrobacteraceae</taxon>
        <taxon>Erythrobacter/Porphyrobacter group</taxon>
        <taxon>Erythrobacter</taxon>
    </lineage>
</organism>
<feature type="transmembrane region" description="Helical" evidence="1">
    <location>
        <begin position="100"/>
        <end position="125"/>
    </location>
</feature>
<comment type="caution">
    <text evidence="2">The sequence shown here is derived from an EMBL/GenBank/DDBJ whole genome shotgun (WGS) entry which is preliminary data.</text>
</comment>
<feature type="transmembrane region" description="Helical" evidence="1">
    <location>
        <begin position="41"/>
        <end position="60"/>
    </location>
</feature>
<keyword evidence="1" id="KW-0472">Membrane</keyword>
<feature type="transmembrane region" description="Helical" evidence="1">
    <location>
        <begin position="72"/>
        <end position="94"/>
    </location>
</feature>
<sequence>MTARSFSPGKLSLSLAASSVLSALGVLFLWKSGAFETEPAYLLTLLPVALVTTSIATSFRKREKPPSASHRYLGRMAIVMAFYLVTLFLAEHWIDNEGLIGPLALILALLPGLSFAGVVWIFGGLIVEEKDEFYRMLFVRQGLIATAISFTLAAVWGFLETYGQVEPVAAFWWPTIWCFGLGIGGVFNKIKYGTFGEIR</sequence>
<gene>
    <name evidence="2" type="ORF">FGU71_04860</name>
</gene>
<feature type="transmembrane region" description="Helical" evidence="1">
    <location>
        <begin position="137"/>
        <end position="159"/>
    </location>
</feature>
<reference evidence="2 3" key="1">
    <citation type="submission" date="2019-06" db="EMBL/GenBank/DDBJ databases">
        <title>Erythrobacter insulae sp. nov., isolated from a tidal flat.</title>
        <authorList>
            <person name="Yoon J.-H."/>
        </authorList>
    </citation>
    <scope>NUCLEOTIDE SEQUENCE [LARGE SCALE GENOMIC DNA]</scope>
    <source>
        <strain evidence="2 3">JBTF-M21</strain>
    </source>
</reference>
<proteinExistence type="predicted"/>
<dbReference type="OrthoDB" id="119964at2"/>
<evidence type="ECO:0000313" key="3">
    <source>
        <dbReference type="Proteomes" id="UP000316343"/>
    </source>
</evidence>
<protein>
    <submittedName>
        <fullName evidence="2">Uncharacterized protein</fullName>
    </submittedName>
</protein>
<evidence type="ECO:0000313" key="2">
    <source>
        <dbReference type="EMBL" id="TRD11245.1"/>
    </source>
</evidence>
<dbReference type="RefSeq" id="WP_142787511.1">
    <property type="nucleotide sequence ID" value="NZ_VHJK01000001.1"/>
</dbReference>
<keyword evidence="1" id="KW-0812">Transmembrane</keyword>
<keyword evidence="3" id="KW-1185">Reference proteome</keyword>
<keyword evidence="1" id="KW-1133">Transmembrane helix</keyword>
<dbReference type="AlphaFoldDB" id="A0A547PAT0"/>